<keyword evidence="2" id="KW-0479">Metal-binding</keyword>
<dbReference type="CDD" id="cd16713">
    <property type="entry name" value="RING-HC_BIRC2_3_7"/>
    <property type="match status" value="1"/>
</dbReference>
<dbReference type="Gene3D" id="1.10.1170.10">
    <property type="entry name" value="Inhibitor Of Apoptosis Protein (2mihbC-IAP-1), Chain A"/>
    <property type="match status" value="2"/>
</dbReference>
<evidence type="ECO:0000256" key="4">
    <source>
        <dbReference type="ARBA" id="ARBA00022833"/>
    </source>
</evidence>
<comment type="similarity">
    <text evidence="1">Belongs to the IAP family.</text>
</comment>
<name>A0ABD3X9C5_SINWO</name>
<dbReference type="InterPro" id="IPR013083">
    <property type="entry name" value="Znf_RING/FYVE/PHD"/>
</dbReference>
<evidence type="ECO:0000313" key="8">
    <source>
        <dbReference type="EMBL" id="KAL3882672.1"/>
    </source>
</evidence>
<accession>A0ABD3X9C5</accession>
<feature type="domain" description="RING-type" evidence="7">
    <location>
        <begin position="590"/>
        <end position="625"/>
    </location>
</feature>
<dbReference type="FunFam" id="1.10.1170.10:FF:000002">
    <property type="entry name" value="Baculoviral IAP repeat containing 7"/>
    <property type="match status" value="1"/>
</dbReference>
<dbReference type="Gene3D" id="3.30.40.10">
    <property type="entry name" value="Zinc/RING finger domain, C3HC4 (zinc finger)"/>
    <property type="match status" value="1"/>
</dbReference>
<feature type="region of interest" description="Disordered" evidence="6">
    <location>
        <begin position="223"/>
        <end position="297"/>
    </location>
</feature>
<dbReference type="SMART" id="SM00238">
    <property type="entry name" value="BIR"/>
    <property type="match status" value="2"/>
</dbReference>
<feature type="compositionally biased region" description="Basic and acidic residues" evidence="6">
    <location>
        <begin position="249"/>
        <end position="267"/>
    </location>
</feature>
<feature type="compositionally biased region" description="Basic and acidic residues" evidence="6">
    <location>
        <begin position="223"/>
        <end position="233"/>
    </location>
</feature>
<evidence type="ECO:0000256" key="1">
    <source>
        <dbReference type="ARBA" id="ARBA00006672"/>
    </source>
</evidence>
<dbReference type="SUPFAM" id="SSF57924">
    <property type="entry name" value="Inhibitor of apoptosis (IAP) repeat"/>
    <property type="match status" value="2"/>
</dbReference>
<evidence type="ECO:0000256" key="3">
    <source>
        <dbReference type="ARBA" id="ARBA00022771"/>
    </source>
</evidence>
<reference evidence="8 9" key="1">
    <citation type="submission" date="2024-11" db="EMBL/GenBank/DDBJ databases">
        <title>Chromosome-level genome assembly of the freshwater bivalve Anodonta woodiana.</title>
        <authorList>
            <person name="Chen X."/>
        </authorList>
    </citation>
    <scope>NUCLEOTIDE SEQUENCE [LARGE SCALE GENOMIC DNA]</scope>
    <source>
        <strain evidence="8">MN2024</strain>
        <tissue evidence="8">Gills</tissue>
    </source>
</reference>
<dbReference type="Pfam" id="PF13920">
    <property type="entry name" value="zf-C3HC4_3"/>
    <property type="match status" value="1"/>
</dbReference>
<dbReference type="Proteomes" id="UP001634394">
    <property type="component" value="Unassembled WGS sequence"/>
</dbReference>
<dbReference type="InterPro" id="IPR001841">
    <property type="entry name" value="Znf_RING"/>
</dbReference>
<dbReference type="PANTHER" id="PTHR10044">
    <property type="entry name" value="INHIBITOR OF APOPTOSIS"/>
    <property type="match status" value="1"/>
</dbReference>
<keyword evidence="3 5" id="KW-0863">Zinc-finger</keyword>
<sequence>MQRITTEEGTLSKCVSTKAIDSSMRRKETETRYGNMLVVLAWMLMIIREVKISIESVLTELEQGSWEKRLKNKTCQREYNSLQSKSCVVDKSVSQSTLKFDVVWNGTHFTFEFPWVVKSISYTRETMDRIVYGYDHIRPNPTKICVHPAAIQKYVEDVIRTPNASQEDLMVHEWARYQTYGSFPRISKVQPMRLSMAGFYYTGIEDETACFSCRRRYRNWKPEDNPREIHHQMSPDCGFLNGSDNRNVAIERDDNNTDRQQQNERRHSNNSNESLQVETGASGSPKESFPTTNNHYGSLMNHTEKTITAMEKANTNGLDMGMACNNASSLGSSERRSQPDISNDGAKHPYYGIFSTRLASFTGWPSGTNLQPRDMASAGLYYMGTGDCVRCYYCGGGLRSWQNGDDPYAEHARWYPNCAYIRICRGDEFPRQHSGGTNLPPEANVEQTSTTGNDLCTSHENLALNEMRSTAAQAILSMGYSLETVTKATETIRVQRGTDFTAEQLLDLILDAEEKQIINSNGSARNQWLSDSFQRETKVSSAPTINSSSIRKEPSNARVEIKSYTDEIASDNDFESMLEENRELKKQMTCKICMDAEACIVFLPCSHMMTCPQCAPAFRKCPVCRALVRGTVRAFKS</sequence>
<dbReference type="PROSITE" id="PS50089">
    <property type="entry name" value="ZF_RING_2"/>
    <property type="match status" value="1"/>
</dbReference>
<evidence type="ECO:0000256" key="2">
    <source>
        <dbReference type="ARBA" id="ARBA00022723"/>
    </source>
</evidence>
<evidence type="ECO:0000259" key="7">
    <source>
        <dbReference type="PROSITE" id="PS50089"/>
    </source>
</evidence>
<proteinExistence type="inferred from homology"/>
<evidence type="ECO:0000256" key="6">
    <source>
        <dbReference type="SAM" id="MobiDB-lite"/>
    </source>
</evidence>
<dbReference type="Pfam" id="PF00653">
    <property type="entry name" value="BIR"/>
    <property type="match status" value="2"/>
</dbReference>
<keyword evidence="9" id="KW-1185">Reference proteome</keyword>
<evidence type="ECO:0000313" key="9">
    <source>
        <dbReference type="Proteomes" id="UP001634394"/>
    </source>
</evidence>
<dbReference type="CDD" id="cd00022">
    <property type="entry name" value="BIR"/>
    <property type="match status" value="2"/>
</dbReference>
<dbReference type="InterPro" id="IPR050784">
    <property type="entry name" value="IAP"/>
</dbReference>
<dbReference type="GO" id="GO:0008270">
    <property type="term" value="F:zinc ion binding"/>
    <property type="evidence" value="ECO:0007669"/>
    <property type="project" value="UniProtKB-KW"/>
</dbReference>
<protein>
    <recommendedName>
        <fullName evidence="7">RING-type domain-containing protein</fullName>
    </recommendedName>
</protein>
<keyword evidence="4" id="KW-0862">Zinc</keyword>
<dbReference type="PANTHER" id="PTHR10044:SF139">
    <property type="entry name" value="DEATH-ASSOCIATED INHIBITOR OF APOPTOSIS 2"/>
    <property type="match status" value="1"/>
</dbReference>
<dbReference type="AlphaFoldDB" id="A0ABD3X9C5"/>
<dbReference type="EMBL" id="JBJQND010000003">
    <property type="protein sequence ID" value="KAL3882672.1"/>
    <property type="molecule type" value="Genomic_DNA"/>
</dbReference>
<comment type="caution">
    <text evidence="8">The sequence shown here is derived from an EMBL/GenBank/DDBJ whole genome shotgun (WGS) entry which is preliminary data.</text>
</comment>
<gene>
    <name evidence="8" type="ORF">ACJMK2_028989</name>
</gene>
<evidence type="ECO:0000256" key="5">
    <source>
        <dbReference type="PROSITE-ProRule" id="PRU00175"/>
    </source>
</evidence>
<organism evidence="8 9">
    <name type="scientific">Sinanodonta woodiana</name>
    <name type="common">Chinese pond mussel</name>
    <name type="synonym">Anodonta woodiana</name>
    <dbReference type="NCBI Taxonomy" id="1069815"/>
    <lineage>
        <taxon>Eukaryota</taxon>
        <taxon>Metazoa</taxon>
        <taxon>Spiralia</taxon>
        <taxon>Lophotrochozoa</taxon>
        <taxon>Mollusca</taxon>
        <taxon>Bivalvia</taxon>
        <taxon>Autobranchia</taxon>
        <taxon>Heteroconchia</taxon>
        <taxon>Palaeoheterodonta</taxon>
        <taxon>Unionida</taxon>
        <taxon>Unionoidea</taxon>
        <taxon>Unionidae</taxon>
        <taxon>Unioninae</taxon>
        <taxon>Sinanodonta</taxon>
    </lineage>
</organism>
<dbReference type="PROSITE" id="PS50143">
    <property type="entry name" value="BIR_REPEAT_2"/>
    <property type="match status" value="2"/>
</dbReference>
<dbReference type="InterPro" id="IPR001370">
    <property type="entry name" value="BIR_rpt"/>
</dbReference>
<feature type="region of interest" description="Disordered" evidence="6">
    <location>
        <begin position="432"/>
        <end position="452"/>
    </location>
</feature>